<feature type="non-terminal residue" evidence="1">
    <location>
        <position position="180"/>
    </location>
</feature>
<accession>A0A382ZH55</accession>
<dbReference type="EMBL" id="UINC01183860">
    <property type="protein sequence ID" value="SVD94811.1"/>
    <property type="molecule type" value="Genomic_DNA"/>
</dbReference>
<sequence>MKFRNYLLNVCLYLGCTAFAHAQTNFIPLERGDAVEREERLMFSPGVQLSGDYRFRSSLIRTNQLPDSRPGTNSPEEFSYDQDVRFTLRSMVHRSISLNLELATEQDAAYLADLRASPGSRLLEPDSQQANIGARRAFLELNTHPRDRTRIGKQEVNIGDRRGKVFSGVLSGFSQLCTVG</sequence>
<gene>
    <name evidence="1" type="ORF">METZ01_LOCUS447665</name>
</gene>
<evidence type="ECO:0008006" key="2">
    <source>
        <dbReference type="Google" id="ProtNLM"/>
    </source>
</evidence>
<protein>
    <recommendedName>
        <fullName evidence="2">Alginate export domain-containing protein</fullName>
    </recommendedName>
</protein>
<proteinExistence type="predicted"/>
<organism evidence="1">
    <name type="scientific">marine metagenome</name>
    <dbReference type="NCBI Taxonomy" id="408172"/>
    <lineage>
        <taxon>unclassified sequences</taxon>
        <taxon>metagenomes</taxon>
        <taxon>ecological metagenomes</taxon>
    </lineage>
</organism>
<name>A0A382ZH55_9ZZZZ</name>
<dbReference type="AlphaFoldDB" id="A0A382ZH55"/>
<reference evidence="1" key="1">
    <citation type="submission" date="2018-05" db="EMBL/GenBank/DDBJ databases">
        <authorList>
            <person name="Lanie J.A."/>
            <person name="Ng W.-L."/>
            <person name="Kazmierczak K.M."/>
            <person name="Andrzejewski T.M."/>
            <person name="Davidsen T.M."/>
            <person name="Wayne K.J."/>
            <person name="Tettelin H."/>
            <person name="Glass J.I."/>
            <person name="Rusch D."/>
            <person name="Podicherti R."/>
            <person name="Tsui H.-C.T."/>
            <person name="Winkler M.E."/>
        </authorList>
    </citation>
    <scope>NUCLEOTIDE SEQUENCE</scope>
</reference>
<evidence type="ECO:0000313" key="1">
    <source>
        <dbReference type="EMBL" id="SVD94811.1"/>
    </source>
</evidence>